<accession>A0A1M7TM01</accession>
<name>A0A1M7TM01_9BACT</name>
<dbReference type="AlphaFoldDB" id="A0A1M7TM01"/>
<evidence type="ECO:0000259" key="1">
    <source>
        <dbReference type="PROSITE" id="PS50943"/>
    </source>
</evidence>
<dbReference type="InterPro" id="IPR010982">
    <property type="entry name" value="Lambda_DNA-bd_dom_sf"/>
</dbReference>
<keyword evidence="3" id="KW-1185">Reference proteome</keyword>
<dbReference type="CDD" id="cd00093">
    <property type="entry name" value="HTH_XRE"/>
    <property type="match status" value="1"/>
</dbReference>
<evidence type="ECO:0000313" key="2">
    <source>
        <dbReference type="EMBL" id="SHN71668.1"/>
    </source>
</evidence>
<protein>
    <submittedName>
        <fullName evidence="2">Putative transcriptional regulator</fullName>
    </submittedName>
</protein>
<sequence length="91" mass="10458">MTTKKPSRIMEELYETSEGIYKCGVIDKRKFEEHKALYAASQTPEYTGEEVKELRSRLNVSQSVFAMLINTSVAAVRAWESGTKKPTWWPL</sequence>
<proteinExistence type="predicted"/>
<gene>
    <name evidence="2" type="ORF">SAMN02745728_02224</name>
</gene>
<evidence type="ECO:0000313" key="3">
    <source>
        <dbReference type="Proteomes" id="UP000186469"/>
    </source>
</evidence>
<dbReference type="EMBL" id="FRDI01000015">
    <property type="protein sequence ID" value="SHN71668.1"/>
    <property type="molecule type" value="Genomic_DNA"/>
</dbReference>
<organism evidence="2 3">
    <name type="scientific">Desulfovibrio litoralis DSM 11393</name>
    <dbReference type="NCBI Taxonomy" id="1121455"/>
    <lineage>
        <taxon>Bacteria</taxon>
        <taxon>Pseudomonadati</taxon>
        <taxon>Thermodesulfobacteriota</taxon>
        <taxon>Desulfovibrionia</taxon>
        <taxon>Desulfovibrionales</taxon>
        <taxon>Desulfovibrionaceae</taxon>
        <taxon>Desulfovibrio</taxon>
    </lineage>
</organism>
<dbReference type="PROSITE" id="PS50943">
    <property type="entry name" value="HTH_CROC1"/>
    <property type="match status" value="1"/>
</dbReference>
<reference evidence="2 3" key="1">
    <citation type="submission" date="2016-12" db="EMBL/GenBank/DDBJ databases">
        <authorList>
            <person name="Song W.-J."/>
            <person name="Kurnit D.M."/>
        </authorList>
    </citation>
    <scope>NUCLEOTIDE SEQUENCE [LARGE SCALE GENOMIC DNA]</scope>
    <source>
        <strain evidence="2 3">DSM 11393</strain>
    </source>
</reference>
<dbReference type="SUPFAM" id="SSF47413">
    <property type="entry name" value="lambda repressor-like DNA-binding domains"/>
    <property type="match status" value="1"/>
</dbReference>
<feature type="domain" description="HTH cro/C1-type" evidence="1">
    <location>
        <begin position="51"/>
        <end position="87"/>
    </location>
</feature>
<dbReference type="STRING" id="1121455.SAMN02745728_02224"/>
<dbReference type="Proteomes" id="UP000186469">
    <property type="component" value="Unassembled WGS sequence"/>
</dbReference>
<dbReference type="InterPro" id="IPR001387">
    <property type="entry name" value="Cro/C1-type_HTH"/>
</dbReference>
<dbReference type="GO" id="GO:0003677">
    <property type="term" value="F:DNA binding"/>
    <property type="evidence" value="ECO:0007669"/>
    <property type="project" value="InterPro"/>
</dbReference>
<dbReference type="Gene3D" id="1.10.260.40">
    <property type="entry name" value="lambda repressor-like DNA-binding domains"/>
    <property type="match status" value="1"/>
</dbReference>